<dbReference type="AlphaFoldDB" id="A0A9W9EGB8"/>
<dbReference type="Proteomes" id="UP001149165">
    <property type="component" value="Unassembled WGS sequence"/>
</dbReference>
<name>A0A9W9EGB8_9EURO</name>
<proteinExistence type="predicted"/>
<keyword evidence="1" id="KW-0812">Transmembrane</keyword>
<evidence type="ECO:0000256" key="1">
    <source>
        <dbReference type="SAM" id="Phobius"/>
    </source>
</evidence>
<evidence type="ECO:0000313" key="2">
    <source>
        <dbReference type="EMBL" id="KAJ5081244.1"/>
    </source>
</evidence>
<reference evidence="2" key="2">
    <citation type="journal article" date="2023" name="IMA Fungus">
        <title>Comparative genomic study of the Penicillium genus elucidates a diverse pangenome and 15 lateral gene transfer events.</title>
        <authorList>
            <person name="Petersen C."/>
            <person name="Sorensen T."/>
            <person name="Nielsen M.R."/>
            <person name="Sondergaard T.E."/>
            <person name="Sorensen J.L."/>
            <person name="Fitzpatrick D.A."/>
            <person name="Frisvad J.C."/>
            <person name="Nielsen K.L."/>
        </authorList>
    </citation>
    <scope>NUCLEOTIDE SEQUENCE</scope>
    <source>
        <strain evidence="2">IBT 30069</strain>
    </source>
</reference>
<gene>
    <name evidence="2" type="ORF">N7456_013482</name>
</gene>
<keyword evidence="3" id="KW-1185">Reference proteome</keyword>
<protein>
    <submittedName>
        <fullName evidence="2">Uncharacterized protein</fullName>
    </submittedName>
</protein>
<comment type="caution">
    <text evidence="2">The sequence shown here is derived from an EMBL/GenBank/DDBJ whole genome shotgun (WGS) entry which is preliminary data.</text>
</comment>
<accession>A0A9W9EGB8</accession>
<feature type="transmembrane region" description="Helical" evidence="1">
    <location>
        <begin position="54"/>
        <end position="73"/>
    </location>
</feature>
<keyword evidence="1" id="KW-1133">Transmembrane helix</keyword>
<reference evidence="2" key="1">
    <citation type="submission" date="2022-11" db="EMBL/GenBank/DDBJ databases">
        <authorList>
            <person name="Petersen C."/>
        </authorList>
    </citation>
    <scope>NUCLEOTIDE SEQUENCE</scope>
    <source>
        <strain evidence="2">IBT 30069</strain>
    </source>
</reference>
<dbReference type="EMBL" id="JAPQKH010000011">
    <property type="protein sequence ID" value="KAJ5081244.1"/>
    <property type="molecule type" value="Genomic_DNA"/>
</dbReference>
<keyword evidence="1" id="KW-0472">Membrane</keyword>
<dbReference type="OrthoDB" id="4221763at2759"/>
<sequence>MSAPVGPIMQQLATLPARSRQGLSNLRQRLFQQGEKPKKEGHFLRTSFSAHRPVWVTAAGGAYTSLAAVYLTMRYLRRIR</sequence>
<organism evidence="2 3">
    <name type="scientific">Penicillium angulare</name>
    <dbReference type="NCBI Taxonomy" id="116970"/>
    <lineage>
        <taxon>Eukaryota</taxon>
        <taxon>Fungi</taxon>
        <taxon>Dikarya</taxon>
        <taxon>Ascomycota</taxon>
        <taxon>Pezizomycotina</taxon>
        <taxon>Eurotiomycetes</taxon>
        <taxon>Eurotiomycetidae</taxon>
        <taxon>Eurotiales</taxon>
        <taxon>Aspergillaceae</taxon>
        <taxon>Penicillium</taxon>
    </lineage>
</organism>
<evidence type="ECO:0000313" key="3">
    <source>
        <dbReference type="Proteomes" id="UP001149165"/>
    </source>
</evidence>